<feature type="transmembrane region" description="Helical" evidence="11">
    <location>
        <begin position="62"/>
        <end position="79"/>
    </location>
</feature>
<dbReference type="Gene3D" id="3.40.50.300">
    <property type="entry name" value="P-loop containing nucleotide triphosphate hydrolases"/>
    <property type="match status" value="1"/>
</dbReference>
<keyword evidence="17" id="KW-1185">Reference proteome</keyword>
<evidence type="ECO:0000259" key="13">
    <source>
        <dbReference type="PROSITE" id="PS50929"/>
    </source>
</evidence>
<keyword evidence="2" id="KW-0813">Transport</keyword>
<dbReference type="GO" id="GO:0005886">
    <property type="term" value="C:plasma membrane"/>
    <property type="evidence" value="ECO:0007669"/>
    <property type="project" value="UniProtKB-SubCell"/>
</dbReference>
<keyword evidence="3" id="KW-1003">Cell membrane</keyword>
<keyword evidence="8 11" id="KW-1133">Transmembrane helix</keyword>
<evidence type="ECO:0000256" key="10">
    <source>
        <dbReference type="ARBA" id="ARBA00023136"/>
    </source>
</evidence>
<dbReference type="GO" id="GO:0034040">
    <property type="term" value="F:ATPase-coupled lipid transmembrane transporter activity"/>
    <property type="evidence" value="ECO:0007669"/>
    <property type="project" value="TreeGrafter"/>
</dbReference>
<keyword evidence="10 11" id="KW-0472">Membrane</keyword>
<dbReference type="InterPro" id="IPR003593">
    <property type="entry name" value="AAA+_ATPase"/>
</dbReference>
<gene>
    <name evidence="14" type="ORF">LMI_1413</name>
    <name evidence="15" type="ORF">SAMN02982997_00835</name>
</gene>
<evidence type="ECO:0000256" key="5">
    <source>
        <dbReference type="ARBA" id="ARBA00022692"/>
    </source>
</evidence>
<dbReference type="HOGENOM" id="CLU_000604_84_5_6"/>
<keyword evidence="14" id="KW-0378">Hydrolase</keyword>
<name>A0A098GFF6_LEGMI</name>
<evidence type="ECO:0000256" key="6">
    <source>
        <dbReference type="ARBA" id="ARBA00022741"/>
    </source>
</evidence>
<dbReference type="EC" id="3.6.3.44" evidence="14"/>
<feature type="transmembrane region" description="Helical" evidence="11">
    <location>
        <begin position="21"/>
        <end position="42"/>
    </location>
</feature>
<feature type="domain" description="ABC transporter" evidence="12">
    <location>
        <begin position="346"/>
        <end position="580"/>
    </location>
</feature>
<dbReference type="PROSITE" id="PS50893">
    <property type="entry name" value="ABC_TRANSPORTER_2"/>
    <property type="match status" value="1"/>
</dbReference>
<evidence type="ECO:0000313" key="16">
    <source>
        <dbReference type="Proteomes" id="UP000032414"/>
    </source>
</evidence>
<evidence type="ECO:0000313" key="15">
    <source>
        <dbReference type="EMBL" id="SCY11074.1"/>
    </source>
</evidence>
<dbReference type="KEGG" id="tmc:LMI_1413"/>
<feature type="transmembrane region" description="Helical" evidence="11">
    <location>
        <begin position="279"/>
        <end position="297"/>
    </location>
</feature>
<dbReference type="Pfam" id="PF00005">
    <property type="entry name" value="ABC_tran"/>
    <property type="match status" value="1"/>
</dbReference>
<proteinExistence type="predicted"/>
<dbReference type="Pfam" id="PF00664">
    <property type="entry name" value="ABC_membrane"/>
    <property type="match status" value="1"/>
</dbReference>
<dbReference type="InterPro" id="IPR003439">
    <property type="entry name" value="ABC_transporter-like_ATP-bd"/>
</dbReference>
<dbReference type="InterPro" id="IPR011527">
    <property type="entry name" value="ABC1_TM_dom"/>
</dbReference>
<dbReference type="PANTHER" id="PTHR24221">
    <property type="entry name" value="ATP-BINDING CASSETTE SUB-FAMILY B"/>
    <property type="match status" value="1"/>
</dbReference>
<dbReference type="GO" id="GO:0005524">
    <property type="term" value="F:ATP binding"/>
    <property type="evidence" value="ECO:0007669"/>
    <property type="project" value="UniProtKB-KW"/>
</dbReference>
<evidence type="ECO:0000313" key="14">
    <source>
        <dbReference type="EMBL" id="CEG60720.1"/>
    </source>
</evidence>
<comment type="subcellular location">
    <subcellularLocation>
        <location evidence="1">Cell membrane</location>
        <topology evidence="1">Multi-pass membrane protein</topology>
    </subcellularLocation>
</comment>
<dbReference type="RefSeq" id="WP_045099077.1">
    <property type="nucleotide sequence ID" value="NZ_CP020615.1"/>
</dbReference>
<evidence type="ECO:0000256" key="1">
    <source>
        <dbReference type="ARBA" id="ARBA00004651"/>
    </source>
</evidence>
<dbReference type="PANTHER" id="PTHR24221:SF654">
    <property type="entry name" value="ATP-BINDING CASSETTE SUB-FAMILY B MEMBER 6"/>
    <property type="match status" value="1"/>
</dbReference>
<evidence type="ECO:0000256" key="2">
    <source>
        <dbReference type="ARBA" id="ARBA00022448"/>
    </source>
</evidence>
<dbReference type="PATRIC" id="fig|451.8.peg.2219"/>
<feature type="transmembrane region" description="Helical" evidence="11">
    <location>
        <begin position="248"/>
        <end position="273"/>
    </location>
</feature>
<protein>
    <submittedName>
        <fullName evidence="15">ATP-binding cassette, subfamily B</fullName>
    </submittedName>
    <submittedName>
        <fullName evidence="14">Xenobiotic-transporting ATPase</fullName>
        <ecNumber evidence="14">3.6.3.44</ecNumber>
    </submittedName>
</protein>
<evidence type="ECO:0000313" key="17">
    <source>
        <dbReference type="Proteomes" id="UP000182998"/>
    </source>
</evidence>
<feature type="domain" description="ABC transmembrane type-1" evidence="13">
    <location>
        <begin position="27"/>
        <end position="312"/>
    </location>
</feature>
<reference evidence="14" key="1">
    <citation type="submission" date="2014-09" db="EMBL/GenBank/DDBJ databases">
        <authorList>
            <person name="GOMEZ-VALERO Laura"/>
        </authorList>
    </citation>
    <scope>NUCLEOTIDE SEQUENCE</scope>
    <source>
        <strain evidence="14">ATCC33218</strain>
    </source>
</reference>
<dbReference type="InterPro" id="IPR039421">
    <property type="entry name" value="Type_1_exporter"/>
</dbReference>
<evidence type="ECO:0000259" key="12">
    <source>
        <dbReference type="PROSITE" id="PS50893"/>
    </source>
</evidence>
<sequence length="598" mass="67481">MNSNMFLPNHLSSFIWHFLKPYRWVVFLFILLALLAGFWGPFNSLLVKSIINTLASNPADKVTQLYWTAGLLVLNFIVFDNVTWRTLGFLNYQFEPIIKNQIISQTFEYVLGSSYQFFQDNLSGRIADQITTLADNLEIILHRVSVDFIRGTSLLIVSFITAYCVNTLFFYILLLWFIAFASFSILMSRRLVLLSDEHANSESQLSGQLVDSLSNQSNIRIFSQKSHELTRMNQFFQLVQQAFQKKELFIVLLCCAQGAMIAVMMGCAAFSLIHLYGKGLISIGDFALILGLSMELGHMMWYTMFQVDQFNQALGKCRQSLRALILPHDIQDKNEATQLIVTEGQIDFVQVKFHYRGTETLFQNKSVTIAAGQKVGLVGYSGSGKSTFVNLILRLYEVVDGQILIDGQDIRDVTQHSLRRAIAMIPQDPTLFHRSLLDNIRYGRPDATDEEVIAASEKAHAHEFISQLPQGYGALVGERGVKLSGGQRQRIAIARAILKNAPILMLDEATSQLDSITESNIQASLWELMQHKTTLVIAHRLSTLLQMDRILVFDKGHIVEDGTHAQLLKQGGLYKTLWDAQVGGFLPDKMSEDNEDGE</sequence>
<dbReference type="SMART" id="SM00382">
    <property type="entry name" value="AAA"/>
    <property type="match status" value="1"/>
</dbReference>
<dbReference type="InterPro" id="IPR036640">
    <property type="entry name" value="ABC1_TM_sf"/>
</dbReference>
<keyword evidence="5 11" id="KW-0812">Transmembrane</keyword>
<keyword evidence="7 15" id="KW-0067">ATP-binding</keyword>
<dbReference type="Gene3D" id="1.20.1560.10">
    <property type="entry name" value="ABC transporter type 1, transmembrane domain"/>
    <property type="match status" value="1"/>
</dbReference>
<dbReference type="InterPro" id="IPR017871">
    <property type="entry name" value="ABC_transporter-like_CS"/>
</dbReference>
<evidence type="ECO:0000256" key="3">
    <source>
        <dbReference type="ARBA" id="ARBA00022475"/>
    </source>
</evidence>
<feature type="transmembrane region" description="Helical" evidence="11">
    <location>
        <begin position="168"/>
        <end position="187"/>
    </location>
</feature>
<dbReference type="GO" id="GO:0016887">
    <property type="term" value="F:ATP hydrolysis activity"/>
    <property type="evidence" value="ECO:0007669"/>
    <property type="project" value="InterPro"/>
</dbReference>
<dbReference type="InterPro" id="IPR027417">
    <property type="entry name" value="P-loop_NTPase"/>
</dbReference>
<dbReference type="OrthoDB" id="6336411at2"/>
<evidence type="ECO:0000256" key="11">
    <source>
        <dbReference type="SAM" id="Phobius"/>
    </source>
</evidence>
<keyword evidence="6" id="KW-0547">Nucleotide-binding</keyword>
<evidence type="ECO:0000256" key="7">
    <source>
        <dbReference type="ARBA" id="ARBA00022840"/>
    </source>
</evidence>
<dbReference type="PROSITE" id="PS50929">
    <property type="entry name" value="ABC_TM1F"/>
    <property type="match status" value="1"/>
</dbReference>
<evidence type="ECO:0000256" key="4">
    <source>
        <dbReference type="ARBA" id="ARBA00022519"/>
    </source>
</evidence>
<dbReference type="EMBL" id="FMVN01000004">
    <property type="protein sequence ID" value="SCY11074.1"/>
    <property type="molecule type" value="Genomic_DNA"/>
</dbReference>
<dbReference type="AlphaFoldDB" id="A0A098GFF6"/>
<evidence type="ECO:0000256" key="8">
    <source>
        <dbReference type="ARBA" id="ARBA00022989"/>
    </source>
</evidence>
<reference evidence="16" key="2">
    <citation type="submission" date="2014-09" db="EMBL/GenBank/DDBJ databases">
        <authorList>
            <person name="Gomez-Valero L."/>
        </authorList>
    </citation>
    <scope>NUCLEOTIDE SEQUENCE [LARGE SCALE GENOMIC DNA]</scope>
    <source>
        <strain evidence="16">ATCC33218</strain>
    </source>
</reference>
<keyword evidence="4" id="KW-0997">Cell inner membrane</keyword>
<reference evidence="15 17" key="3">
    <citation type="submission" date="2016-10" db="EMBL/GenBank/DDBJ databases">
        <authorList>
            <person name="Varghese N."/>
            <person name="Submissions S."/>
        </authorList>
    </citation>
    <scope>NUCLEOTIDE SEQUENCE [LARGE SCALE GENOMIC DNA]</scope>
    <source>
        <strain evidence="15 17">ATCC 33218</strain>
    </source>
</reference>
<dbReference type="FunFam" id="3.40.50.300:FF:000287">
    <property type="entry name" value="Multidrug ABC transporter ATP-binding protein"/>
    <property type="match status" value="1"/>
</dbReference>
<keyword evidence="9" id="KW-0445">Lipid transport</keyword>
<evidence type="ECO:0000256" key="9">
    <source>
        <dbReference type="ARBA" id="ARBA00023055"/>
    </source>
</evidence>
<dbReference type="PROSITE" id="PS00211">
    <property type="entry name" value="ABC_TRANSPORTER_1"/>
    <property type="match status" value="1"/>
</dbReference>
<dbReference type="Proteomes" id="UP000182998">
    <property type="component" value="Unassembled WGS sequence"/>
</dbReference>
<organism evidence="14 16">
    <name type="scientific">Legionella micdadei</name>
    <name type="common">Tatlockia micdadei</name>
    <dbReference type="NCBI Taxonomy" id="451"/>
    <lineage>
        <taxon>Bacteria</taxon>
        <taxon>Pseudomonadati</taxon>
        <taxon>Pseudomonadota</taxon>
        <taxon>Gammaproteobacteria</taxon>
        <taxon>Legionellales</taxon>
        <taxon>Legionellaceae</taxon>
        <taxon>Legionella</taxon>
    </lineage>
</organism>
<dbReference type="SUPFAM" id="SSF90123">
    <property type="entry name" value="ABC transporter transmembrane region"/>
    <property type="match status" value="1"/>
</dbReference>
<dbReference type="EMBL" id="LN614830">
    <property type="protein sequence ID" value="CEG60720.1"/>
    <property type="molecule type" value="Genomic_DNA"/>
</dbReference>
<dbReference type="SUPFAM" id="SSF52540">
    <property type="entry name" value="P-loop containing nucleoside triphosphate hydrolases"/>
    <property type="match status" value="1"/>
</dbReference>
<dbReference type="Proteomes" id="UP000032414">
    <property type="component" value="Chromosome I"/>
</dbReference>
<dbReference type="GO" id="GO:0140359">
    <property type="term" value="F:ABC-type transporter activity"/>
    <property type="evidence" value="ECO:0007669"/>
    <property type="project" value="InterPro"/>
</dbReference>
<accession>A0A098GFF6</accession>